<dbReference type="InterPro" id="IPR050824">
    <property type="entry name" value="Thiol_disulfide_DsbA"/>
</dbReference>
<evidence type="ECO:0000256" key="7">
    <source>
        <dbReference type="PIRNR" id="PIRNR001488"/>
    </source>
</evidence>
<feature type="disulfide bond" description="Redox-active" evidence="8">
    <location>
        <begin position="59"/>
        <end position="62"/>
    </location>
</feature>
<dbReference type="EMBL" id="NVUL01000058">
    <property type="protein sequence ID" value="PCI76353.1"/>
    <property type="molecule type" value="Genomic_DNA"/>
</dbReference>
<reference evidence="12" key="1">
    <citation type="submission" date="2017-08" db="EMBL/GenBank/DDBJ databases">
        <title>A dynamic microbial community with high functional redundancy inhabits the cold, oxic subseafloor aquifer.</title>
        <authorList>
            <person name="Tully B.J."/>
            <person name="Wheat C.G."/>
            <person name="Glazer B.T."/>
            <person name="Huber J.A."/>
        </authorList>
    </citation>
    <scope>NUCLEOTIDE SEQUENCE [LARGE SCALE GENOMIC DNA]</scope>
</reference>
<name>A0A2A4X182_9GAMM</name>
<dbReference type="AlphaFoldDB" id="A0A2A4X182"/>
<sequence length="211" mass="24169">MKPRLILNSIVMLLSLNSLNSFAQAERYIAGTHYKVLEAPVRTADADKIEVLEIFWYGCPGCYTFEPILSNWVENREDDIDFVRFPGVFNPLMKVHAQIFYMSQALGILAQTHDKVFDALVPQRKTLSSEPQIVDQFVEFGMDRIEVEKAFNSFAVRTKTNQAEKLTRDYKPTSTPSMVVDGKYLVSLAGPVNTYQEMLRVVDFLTEKERN</sequence>
<evidence type="ECO:0000256" key="9">
    <source>
        <dbReference type="SAM" id="SignalP"/>
    </source>
</evidence>
<feature type="chain" id="PRO_5012336575" description="Thiol:disulfide interchange protein" evidence="9">
    <location>
        <begin position="24"/>
        <end position="211"/>
    </location>
</feature>
<evidence type="ECO:0000256" key="5">
    <source>
        <dbReference type="ARBA" id="ARBA00023157"/>
    </source>
</evidence>
<evidence type="ECO:0000256" key="3">
    <source>
        <dbReference type="ARBA" id="ARBA00022729"/>
    </source>
</evidence>
<dbReference type="Gene3D" id="3.40.30.10">
    <property type="entry name" value="Glutaredoxin"/>
    <property type="match status" value="1"/>
</dbReference>
<dbReference type="PANTHER" id="PTHR35891:SF2">
    <property type="entry name" value="THIOL:DISULFIDE INTERCHANGE PROTEIN DSBA"/>
    <property type="match status" value="1"/>
</dbReference>
<evidence type="ECO:0000256" key="6">
    <source>
        <dbReference type="ARBA" id="ARBA00023284"/>
    </source>
</evidence>
<accession>A0A2A4X182</accession>
<evidence type="ECO:0000256" key="4">
    <source>
        <dbReference type="ARBA" id="ARBA00022764"/>
    </source>
</evidence>
<organism evidence="11 12">
    <name type="scientific">SAR86 cluster bacterium</name>
    <dbReference type="NCBI Taxonomy" id="2030880"/>
    <lineage>
        <taxon>Bacteria</taxon>
        <taxon>Pseudomonadati</taxon>
        <taxon>Pseudomonadota</taxon>
        <taxon>Gammaproteobacteria</taxon>
        <taxon>SAR86 cluster</taxon>
    </lineage>
</organism>
<dbReference type="PIRSF" id="PIRSF001488">
    <property type="entry name" value="Tdi_protein"/>
    <property type="match status" value="1"/>
</dbReference>
<comment type="caution">
    <text evidence="11">The sequence shown here is derived from an EMBL/GenBank/DDBJ whole genome shotgun (WGS) entry which is preliminary data.</text>
</comment>
<keyword evidence="4 7" id="KW-0574">Periplasm</keyword>
<keyword evidence="3 9" id="KW-0732">Signal</keyword>
<evidence type="ECO:0000256" key="2">
    <source>
        <dbReference type="ARBA" id="ARBA00005791"/>
    </source>
</evidence>
<dbReference type="PROSITE" id="PS51352">
    <property type="entry name" value="THIOREDOXIN_2"/>
    <property type="match status" value="1"/>
</dbReference>
<dbReference type="SUPFAM" id="SSF52833">
    <property type="entry name" value="Thioredoxin-like"/>
    <property type="match status" value="1"/>
</dbReference>
<comment type="similarity">
    <text evidence="2">Belongs to the thioredoxin family. DsbA subfamily.</text>
</comment>
<feature type="domain" description="Thioredoxin" evidence="10">
    <location>
        <begin position="13"/>
        <end position="207"/>
    </location>
</feature>
<dbReference type="InterPro" id="IPR036249">
    <property type="entry name" value="Thioredoxin-like_sf"/>
</dbReference>
<evidence type="ECO:0000256" key="8">
    <source>
        <dbReference type="PIRSR" id="PIRSR001488-1"/>
    </source>
</evidence>
<dbReference type="PANTHER" id="PTHR35891">
    <property type="entry name" value="THIOL:DISULFIDE INTERCHANGE PROTEIN DSBA"/>
    <property type="match status" value="1"/>
</dbReference>
<proteinExistence type="inferred from homology"/>
<keyword evidence="5 7" id="KW-1015">Disulfide bond</keyword>
<dbReference type="CDD" id="cd03019">
    <property type="entry name" value="DsbA_DsbA"/>
    <property type="match status" value="1"/>
</dbReference>
<evidence type="ECO:0000313" key="11">
    <source>
        <dbReference type="EMBL" id="PCI76353.1"/>
    </source>
</evidence>
<dbReference type="InterPro" id="IPR023205">
    <property type="entry name" value="DsbA/DsbL"/>
</dbReference>
<keyword evidence="6" id="KW-0676">Redox-active center</keyword>
<feature type="signal peptide" evidence="9">
    <location>
        <begin position="1"/>
        <end position="23"/>
    </location>
</feature>
<dbReference type="InterPro" id="IPR001853">
    <property type="entry name" value="DSBA-like_thioredoxin_dom"/>
</dbReference>
<dbReference type="Pfam" id="PF01323">
    <property type="entry name" value="DSBA"/>
    <property type="match status" value="1"/>
</dbReference>
<dbReference type="GO" id="GO:0016491">
    <property type="term" value="F:oxidoreductase activity"/>
    <property type="evidence" value="ECO:0007669"/>
    <property type="project" value="InterPro"/>
</dbReference>
<comment type="subcellular location">
    <subcellularLocation>
        <location evidence="1 7">Periplasm</location>
    </subcellularLocation>
</comment>
<dbReference type="Proteomes" id="UP000218767">
    <property type="component" value="Unassembled WGS sequence"/>
</dbReference>
<gene>
    <name evidence="11" type="ORF">COB20_10820</name>
</gene>
<dbReference type="GO" id="GO:0042597">
    <property type="term" value="C:periplasmic space"/>
    <property type="evidence" value="ECO:0007669"/>
    <property type="project" value="UniProtKB-SubCell"/>
</dbReference>
<protein>
    <recommendedName>
        <fullName evidence="7">Thiol:disulfide interchange protein</fullName>
    </recommendedName>
</protein>
<dbReference type="InterPro" id="IPR013766">
    <property type="entry name" value="Thioredoxin_domain"/>
</dbReference>
<evidence type="ECO:0000313" key="12">
    <source>
        <dbReference type="Proteomes" id="UP000218767"/>
    </source>
</evidence>
<evidence type="ECO:0000259" key="10">
    <source>
        <dbReference type="PROSITE" id="PS51352"/>
    </source>
</evidence>
<evidence type="ECO:0000256" key="1">
    <source>
        <dbReference type="ARBA" id="ARBA00004418"/>
    </source>
</evidence>